<dbReference type="HOGENOM" id="CLU_2381471_0_0_9"/>
<proteinExistence type="predicted"/>
<dbReference type="InterPro" id="IPR036388">
    <property type="entry name" value="WH-like_DNA-bd_sf"/>
</dbReference>
<dbReference type="RefSeq" id="WP_006715642.1">
    <property type="nucleotide sequence ID" value="NZ_CP007032.1"/>
</dbReference>
<organism evidence="1 2">
    <name type="scientific">Desulfitobacterium metallireducens DSM 15288</name>
    <dbReference type="NCBI Taxonomy" id="871968"/>
    <lineage>
        <taxon>Bacteria</taxon>
        <taxon>Bacillati</taxon>
        <taxon>Bacillota</taxon>
        <taxon>Clostridia</taxon>
        <taxon>Eubacteriales</taxon>
        <taxon>Desulfitobacteriaceae</taxon>
        <taxon>Desulfitobacterium</taxon>
    </lineage>
</organism>
<evidence type="ECO:0000313" key="1">
    <source>
        <dbReference type="EMBL" id="AHF08515.1"/>
    </source>
</evidence>
<sequence>MLSEVLKIMDQERSIAVTEIAEKLGWTLQRVDNTIAQLENMGYIQKREIISSSCGMGGCSGCSCYKGTDCQRCQLISEDLYSWVITDRGKSALH</sequence>
<dbReference type="InterPro" id="IPR036390">
    <property type="entry name" value="WH_DNA-bd_sf"/>
</dbReference>
<accession>W0ECA6</accession>
<dbReference type="Pfam" id="PF13412">
    <property type="entry name" value="HTH_24"/>
    <property type="match status" value="1"/>
</dbReference>
<dbReference type="Gene3D" id="1.10.10.10">
    <property type="entry name" value="Winged helix-like DNA-binding domain superfamily/Winged helix DNA-binding domain"/>
    <property type="match status" value="1"/>
</dbReference>
<dbReference type="AlphaFoldDB" id="W0ECA6"/>
<dbReference type="SUPFAM" id="SSF46785">
    <property type="entry name" value="Winged helix' DNA-binding domain"/>
    <property type="match status" value="1"/>
</dbReference>
<reference evidence="1 2" key="1">
    <citation type="submission" date="2013-12" db="EMBL/GenBank/DDBJ databases">
        <authorList>
            <consortium name="DOE Joint Genome Institute"/>
            <person name="Smidt H."/>
            <person name="Huntemann M."/>
            <person name="Han J."/>
            <person name="Chen A."/>
            <person name="Kyrpides N."/>
            <person name="Mavromatis K."/>
            <person name="Markowitz V."/>
            <person name="Palaniappan K."/>
            <person name="Ivanova N."/>
            <person name="Schaumberg A."/>
            <person name="Pati A."/>
            <person name="Liolios K."/>
            <person name="Nordberg H.P."/>
            <person name="Cantor M.N."/>
            <person name="Hua S.X."/>
            <person name="Woyke T."/>
        </authorList>
    </citation>
    <scope>NUCLEOTIDE SEQUENCE [LARGE SCALE GENOMIC DNA]</scope>
    <source>
        <strain evidence="2">DSM 15288</strain>
    </source>
</reference>
<dbReference type="KEGG" id="dmt:DESME_06170"/>
<evidence type="ECO:0000313" key="2">
    <source>
        <dbReference type="Proteomes" id="UP000010847"/>
    </source>
</evidence>
<dbReference type="eggNOG" id="COG1522">
    <property type="taxonomic scope" value="Bacteria"/>
</dbReference>
<evidence type="ECO:0008006" key="3">
    <source>
        <dbReference type="Google" id="ProtNLM"/>
    </source>
</evidence>
<gene>
    <name evidence="1" type="ORF">DESME_06170</name>
</gene>
<keyword evidence="2" id="KW-1185">Reference proteome</keyword>
<name>W0ECA6_9FIRM</name>
<dbReference type="Proteomes" id="UP000010847">
    <property type="component" value="Chromosome"/>
</dbReference>
<protein>
    <recommendedName>
        <fullName evidence="3">Transcriptional regulator</fullName>
    </recommendedName>
</protein>
<dbReference type="EMBL" id="CP007032">
    <property type="protein sequence ID" value="AHF08515.1"/>
    <property type="molecule type" value="Genomic_DNA"/>
</dbReference>
<dbReference type="STRING" id="871968.DESME_06170"/>